<comment type="similarity">
    <text evidence="8">Belongs to the TDD superfamily. DTWD1 family.</text>
</comment>
<sequence length="194" mass="22706">MYFCYDCRVFIPGVEEVSPKVELPVFIDIVKHRMEKNGKSTAIHCLLTAPLSTRIIDDFEDIPDYTDTTAFPNTVLVYPSKNAISIDEYVRTNGPIRRFVFIDATWYTVGSIRNQRSISALPTVILKNYETQYWRPQKGCSNTYLATIEAIYYAVIENWQTSQQLQKSVEKYDGRFDNLLYWFFYFRSKVNMHG</sequence>
<dbReference type="WBParaSite" id="ACRNAN_Path_1169.g4529.t1">
    <property type="protein sequence ID" value="ACRNAN_Path_1169.g4529.t1"/>
    <property type="gene ID" value="ACRNAN_Path_1169.g4529"/>
</dbReference>
<reference evidence="14" key="1">
    <citation type="submission" date="2022-11" db="UniProtKB">
        <authorList>
            <consortium name="WormBaseParasite"/>
        </authorList>
    </citation>
    <scope>IDENTIFICATION</scope>
</reference>
<dbReference type="EC" id="2.5.1.25" evidence="2"/>
<evidence type="ECO:0000256" key="10">
    <source>
        <dbReference type="ARBA" id="ARBA00042508"/>
    </source>
</evidence>
<evidence type="ECO:0000256" key="4">
    <source>
        <dbReference type="ARBA" id="ARBA00022691"/>
    </source>
</evidence>
<comment type="function">
    <text evidence="7">Catalyzes the formation of 3-(3-amino-3-carboxypropyl)uridine (acp3U) at position 20 in the D-loop of several cytoplasmic tRNAs (acp3U(20)).</text>
</comment>
<dbReference type="GO" id="GO:0005634">
    <property type="term" value="C:nucleus"/>
    <property type="evidence" value="ECO:0007669"/>
    <property type="project" value="UniProtKB-SubCell"/>
</dbReference>
<keyword evidence="3" id="KW-0808">Transferase</keyword>
<evidence type="ECO:0000256" key="1">
    <source>
        <dbReference type="ARBA" id="ARBA00004123"/>
    </source>
</evidence>
<evidence type="ECO:0000256" key="11">
    <source>
        <dbReference type="ARBA" id="ARBA00048718"/>
    </source>
</evidence>
<dbReference type="AlphaFoldDB" id="A0A914BWL1"/>
<keyword evidence="4" id="KW-0949">S-adenosyl-L-methionine</keyword>
<dbReference type="Pfam" id="PF03942">
    <property type="entry name" value="DTW"/>
    <property type="match status" value="1"/>
</dbReference>
<comment type="catalytic activity">
    <reaction evidence="11">
        <text>a uridine in tRNA + S-adenosyl-L-methionine = a 3-[(3S)-3-amino-3-carboxypropyl]uridine in tRNA + S-methyl-5'-thioadenosine + H(+)</text>
        <dbReference type="Rhea" id="RHEA:62432"/>
        <dbReference type="Rhea" id="RHEA-COMP:13339"/>
        <dbReference type="Rhea" id="RHEA-COMP:16092"/>
        <dbReference type="ChEBI" id="CHEBI:15378"/>
        <dbReference type="ChEBI" id="CHEBI:17509"/>
        <dbReference type="ChEBI" id="CHEBI:59789"/>
        <dbReference type="ChEBI" id="CHEBI:65315"/>
        <dbReference type="ChEBI" id="CHEBI:82930"/>
        <dbReference type="EC" id="2.5.1.25"/>
    </reaction>
</comment>
<evidence type="ECO:0000256" key="3">
    <source>
        <dbReference type="ARBA" id="ARBA00022679"/>
    </source>
</evidence>
<evidence type="ECO:0000256" key="7">
    <source>
        <dbReference type="ARBA" id="ARBA00037050"/>
    </source>
</evidence>
<evidence type="ECO:0000256" key="2">
    <source>
        <dbReference type="ARBA" id="ARBA00012386"/>
    </source>
</evidence>
<evidence type="ECO:0000256" key="6">
    <source>
        <dbReference type="ARBA" id="ARBA00023242"/>
    </source>
</evidence>
<dbReference type="InterPro" id="IPR005636">
    <property type="entry name" value="DTW"/>
</dbReference>
<keyword evidence="13" id="KW-1185">Reference proteome</keyword>
<dbReference type="SMART" id="SM01144">
    <property type="entry name" value="DTW"/>
    <property type="match status" value="1"/>
</dbReference>
<dbReference type="GO" id="GO:0016432">
    <property type="term" value="F:tRNA-uridine aminocarboxypropyltransferase activity"/>
    <property type="evidence" value="ECO:0007669"/>
    <property type="project" value="UniProtKB-EC"/>
</dbReference>
<protein>
    <recommendedName>
        <fullName evidence="9">tRNA-uridine aminocarboxypropyltransferase 1</fullName>
        <ecNumber evidence="2">2.5.1.25</ecNumber>
    </recommendedName>
    <alternativeName>
        <fullName evidence="10">DTW domain-containing protein 1</fullName>
    </alternativeName>
</protein>
<evidence type="ECO:0000313" key="14">
    <source>
        <dbReference type="WBParaSite" id="ACRNAN_Path_1169.g4529.t1"/>
    </source>
</evidence>
<dbReference type="InterPro" id="IPR051521">
    <property type="entry name" value="tRNA_Mod/Golgi_Maint"/>
</dbReference>
<feature type="domain" description="DTW" evidence="12">
    <location>
        <begin position="1"/>
        <end position="193"/>
    </location>
</feature>
<proteinExistence type="inferred from homology"/>
<keyword evidence="6" id="KW-0539">Nucleus</keyword>
<evidence type="ECO:0000256" key="8">
    <source>
        <dbReference type="ARBA" id="ARBA00038290"/>
    </source>
</evidence>
<dbReference type="PANTHER" id="PTHR15627">
    <property type="entry name" value="NATURAL KILLER CELL-SPECIFIC ANTIGEN KLIP1"/>
    <property type="match status" value="1"/>
</dbReference>
<evidence type="ECO:0000259" key="12">
    <source>
        <dbReference type="SMART" id="SM01144"/>
    </source>
</evidence>
<dbReference type="GO" id="GO:0006400">
    <property type="term" value="P:tRNA modification"/>
    <property type="evidence" value="ECO:0007669"/>
    <property type="project" value="TreeGrafter"/>
</dbReference>
<dbReference type="PANTHER" id="PTHR15627:SF8">
    <property type="entry name" value="TRNA-URIDINE AMINOCARBOXYPROPYLTRANSFERASE 1"/>
    <property type="match status" value="1"/>
</dbReference>
<keyword evidence="5" id="KW-0819">tRNA processing</keyword>
<evidence type="ECO:0000256" key="9">
    <source>
        <dbReference type="ARBA" id="ARBA00039242"/>
    </source>
</evidence>
<dbReference type="Proteomes" id="UP000887540">
    <property type="component" value="Unplaced"/>
</dbReference>
<name>A0A914BWL1_9BILA</name>
<evidence type="ECO:0000313" key="13">
    <source>
        <dbReference type="Proteomes" id="UP000887540"/>
    </source>
</evidence>
<comment type="subcellular location">
    <subcellularLocation>
        <location evidence="1">Nucleus</location>
    </subcellularLocation>
</comment>
<organism evidence="13 14">
    <name type="scientific">Acrobeloides nanus</name>
    <dbReference type="NCBI Taxonomy" id="290746"/>
    <lineage>
        <taxon>Eukaryota</taxon>
        <taxon>Metazoa</taxon>
        <taxon>Ecdysozoa</taxon>
        <taxon>Nematoda</taxon>
        <taxon>Chromadorea</taxon>
        <taxon>Rhabditida</taxon>
        <taxon>Tylenchina</taxon>
        <taxon>Cephalobomorpha</taxon>
        <taxon>Cephaloboidea</taxon>
        <taxon>Cephalobidae</taxon>
        <taxon>Acrobeloides</taxon>
    </lineage>
</organism>
<accession>A0A914BWL1</accession>
<evidence type="ECO:0000256" key="5">
    <source>
        <dbReference type="ARBA" id="ARBA00022694"/>
    </source>
</evidence>